<feature type="compositionally biased region" description="Polar residues" evidence="1">
    <location>
        <begin position="45"/>
        <end position="56"/>
    </location>
</feature>
<protein>
    <recommendedName>
        <fullName evidence="2">DUF7330 domain-containing protein</fullName>
    </recommendedName>
</protein>
<gene>
    <name evidence="3" type="ORF">AZE42_07759</name>
</gene>
<dbReference type="OrthoDB" id="5289249at2759"/>
<dbReference type="Proteomes" id="UP000183567">
    <property type="component" value="Unassembled WGS sequence"/>
</dbReference>
<dbReference type="InterPro" id="IPR055754">
    <property type="entry name" value="DUF7330"/>
</dbReference>
<comment type="caution">
    <text evidence="3">The sequence shown here is derived from an EMBL/GenBank/DDBJ whole genome shotgun (WGS) entry which is preliminary data.</text>
</comment>
<accession>A0A1J8QI68</accession>
<name>A0A1J8QI68_9AGAM</name>
<reference evidence="3 4" key="1">
    <citation type="submission" date="2016-03" db="EMBL/GenBank/DDBJ databases">
        <title>Comparative genomics of the ectomycorrhizal sister species Rhizopogon vinicolor and Rhizopogon vesiculosus (Basidiomycota: Boletales) reveals a divergence of the mating type B locus.</title>
        <authorList>
            <person name="Mujic A.B."/>
            <person name="Kuo A."/>
            <person name="Tritt A."/>
            <person name="Lipzen A."/>
            <person name="Chen C."/>
            <person name="Johnson J."/>
            <person name="Sharma A."/>
            <person name="Barry K."/>
            <person name="Grigoriev I.V."/>
            <person name="Spatafora J.W."/>
        </authorList>
    </citation>
    <scope>NUCLEOTIDE SEQUENCE [LARGE SCALE GENOMIC DNA]</scope>
    <source>
        <strain evidence="3 4">AM-OR11-056</strain>
    </source>
</reference>
<dbReference type="AlphaFoldDB" id="A0A1J8QI68"/>
<evidence type="ECO:0000259" key="2">
    <source>
        <dbReference type="Pfam" id="PF24016"/>
    </source>
</evidence>
<dbReference type="Pfam" id="PF24016">
    <property type="entry name" value="DUF7330"/>
    <property type="match status" value="1"/>
</dbReference>
<dbReference type="EMBL" id="LVVM01000499">
    <property type="protein sequence ID" value="OJA20613.1"/>
    <property type="molecule type" value="Genomic_DNA"/>
</dbReference>
<dbReference type="STRING" id="180088.A0A1J8QI68"/>
<feature type="domain" description="DUF7330" evidence="2">
    <location>
        <begin position="66"/>
        <end position="254"/>
    </location>
</feature>
<organism evidence="3 4">
    <name type="scientific">Rhizopogon vesiculosus</name>
    <dbReference type="NCBI Taxonomy" id="180088"/>
    <lineage>
        <taxon>Eukaryota</taxon>
        <taxon>Fungi</taxon>
        <taxon>Dikarya</taxon>
        <taxon>Basidiomycota</taxon>
        <taxon>Agaricomycotina</taxon>
        <taxon>Agaricomycetes</taxon>
        <taxon>Agaricomycetidae</taxon>
        <taxon>Boletales</taxon>
        <taxon>Suillineae</taxon>
        <taxon>Rhizopogonaceae</taxon>
        <taxon>Rhizopogon</taxon>
    </lineage>
</organism>
<sequence>MIIHPNDSAVPTTDLKAQPPAETELATQNPPEETAPPPSYYPSEQHATASTSSSLAQPMFKSKPTNYLNLFSEHSSVRGEYVIDPCMNIPTSLLPPLAPEESEADRKNLCVQSKTGSVNAEVWLLSARDAQPFDSKTPTKRTTLDLGSEHSSVTARVQTIQGAAPFLLTMSTKHGAVHIALPRSFHGLLFLTTTHGSVSLADSISENCTYLSQVDMTRRYFIGDLTMVDDSDWTGDEVRVEAKHGKIRVKYVDESTDISYKGGLLSRLFGW</sequence>
<evidence type="ECO:0000313" key="3">
    <source>
        <dbReference type="EMBL" id="OJA20613.1"/>
    </source>
</evidence>
<evidence type="ECO:0000256" key="1">
    <source>
        <dbReference type="SAM" id="MobiDB-lite"/>
    </source>
</evidence>
<proteinExistence type="predicted"/>
<evidence type="ECO:0000313" key="4">
    <source>
        <dbReference type="Proteomes" id="UP000183567"/>
    </source>
</evidence>
<feature type="region of interest" description="Disordered" evidence="1">
    <location>
        <begin position="1"/>
        <end position="57"/>
    </location>
</feature>
<keyword evidence="4" id="KW-1185">Reference proteome</keyword>